<dbReference type="GO" id="GO:0005739">
    <property type="term" value="C:mitochondrion"/>
    <property type="evidence" value="ECO:0007669"/>
    <property type="project" value="TreeGrafter"/>
</dbReference>
<evidence type="ECO:0000313" key="6">
    <source>
        <dbReference type="Proteomes" id="UP000807469"/>
    </source>
</evidence>
<sequence length="280" mass="32196">MSAFLAFRSAAVSVLRPRRAHHFPQTTSSFFKQYSTKHELIQAAKQRKKVKELEMEERKKNKPRPATKPKVFAKHPKNNDIPHAFVQVIGADGQLDSTPRPLIRLLDSVNHETHVVRLVTHEPPLVRVLTHLEDKMNQLATKAEKKAAKGQKGMDTTVIQLTWHTADADYEHKISKAKEELEKGSMRVEILFKNKPRVRYPSKEEMQEEMDQVAHALSEVGQEWRTREIQRGVAKVFIQSRTQKAVKILPTKEEIEAQAKEALTKRLEGQKRSQNSHGSW</sequence>
<evidence type="ECO:0000256" key="4">
    <source>
        <dbReference type="SAM" id="MobiDB-lite"/>
    </source>
</evidence>
<dbReference type="Gene3D" id="3.30.110.10">
    <property type="entry name" value="Translation initiation factor 3 (IF-3), C-terminal domain"/>
    <property type="match status" value="1"/>
</dbReference>
<evidence type="ECO:0008006" key="7">
    <source>
        <dbReference type="Google" id="ProtNLM"/>
    </source>
</evidence>
<dbReference type="GO" id="GO:0003743">
    <property type="term" value="F:translation initiation factor activity"/>
    <property type="evidence" value="ECO:0007669"/>
    <property type="project" value="UniProtKB-KW"/>
</dbReference>
<evidence type="ECO:0000256" key="1">
    <source>
        <dbReference type="ARBA" id="ARBA00005439"/>
    </source>
</evidence>
<accession>A0A9P5YXQ0</accession>
<protein>
    <recommendedName>
        <fullName evidence="7">Translation initiation factor 3 N-terminal domain-containing protein</fullName>
    </recommendedName>
</protein>
<comment type="caution">
    <text evidence="5">The sequence shown here is derived from an EMBL/GenBank/DDBJ whole genome shotgun (WGS) entry which is preliminary data.</text>
</comment>
<organism evidence="5 6">
    <name type="scientific">Pholiota conissans</name>
    <dbReference type="NCBI Taxonomy" id="109636"/>
    <lineage>
        <taxon>Eukaryota</taxon>
        <taxon>Fungi</taxon>
        <taxon>Dikarya</taxon>
        <taxon>Basidiomycota</taxon>
        <taxon>Agaricomycotina</taxon>
        <taxon>Agaricomycetes</taxon>
        <taxon>Agaricomycetidae</taxon>
        <taxon>Agaricales</taxon>
        <taxon>Agaricineae</taxon>
        <taxon>Strophariaceae</taxon>
        <taxon>Pholiota</taxon>
    </lineage>
</organism>
<dbReference type="AlphaFoldDB" id="A0A9P5YXQ0"/>
<evidence type="ECO:0000256" key="3">
    <source>
        <dbReference type="ARBA" id="ARBA00022917"/>
    </source>
</evidence>
<keyword evidence="3" id="KW-0648">Protein biosynthesis</keyword>
<keyword evidence="6" id="KW-1185">Reference proteome</keyword>
<dbReference type="InterPro" id="IPR036788">
    <property type="entry name" value="T_IF-3_C_sf"/>
</dbReference>
<dbReference type="GO" id="GO:0032790">
    <property type="term" value="P:ribosome disassembly"/>
    <property type="evidence" value="ECO:0007669"/>
    <property type="project" value="TreeGrafter"/>
</dbReference>
<dbReference type="OrthoDB" id="21573at2759"/>
<evidence type="ECO:0000256" key="2">
    <source>
        <dbReference type="ARBA" id="ARBA00022540"/>
    </source>
</evidence>
<feature type="region of interest" description="Disordered" evidence="4">
    <location>
        <begin position="47"/>
        <end position="77"/>
    </location>
</feature>
<dbReference type="PANTHER" id="PTHR10938">
    <property type="entry name" value="TRANSLATION INITIATION FACTOR IF-3"/>
    <property type="match status" value="1"/>
</dbReference>
<reference evidence="5" key="1">
    <citation type="submission" date="2020-11" db="EMBL/GenBank/DDBJ databases">
        <authorList>
            <consortium name="DOE Joint Genome Institute"/>
            <person name="Ahrendt S."/>
            <person name="Riley R."/>
            <person name="Andreopoulos W."/>
            <person name="Labutti K."/>
            <person name="Pangilinan J."/>
            <person name="Ruiz-Duenas F.J."/>
            <person name="Barrasa J.M."/>
            <person name="Sanchez-Garcia M."/>
            <person name="Camarero S."/>
            <person name="Miyauchi S."/>
            <person name="Serrano A."/>
            <person name="Linde D."/>
            <person name="Babiker R."/>
            <person name="Drula E."/>
            <person name="Ayuso-Fernandez I."/>
            <person name="Pacheco R."/>
            <person name="Padilla G."/>
            <person name="Ferreira P."/>
            <person name="Barriuso J."/>
            <person name="Kellner H."/>
            <person name="Castanera R."/>
            <person name="Alfaro M."/>
            <person name="Ramirez L."/>
            <person name="Pisabarro A.G."/>
            <person name="Kuo A."/>
            <person name="Tritt A."/>
            <person name="Lipzen A."/>
            <person name="He G."/>
            <person name="Yan M."/>
            <person name="Ng V."/>
            <person name="Cullen D."/>
            <person name="Martin F."/>
            <person name="Rosso M.-N."/>
            <person name="Henrissat B."/>
            <person name="Hibbett D."/>
            <person name="Martinez A.T."/>
            <person name="Grigoriev I.V."/>
        </authorList>
    </citation>
    <scope>NUCLEOTIDE SEQUENCE</scope>
    <source>
        <strain evidence="5">CIRM-BRFM 674</strain>
    </source>
</reference>
<gene>
    <name evidence="5" type="ORF">BDN70DRAFT_171335</name>
</gene>
<feature type="compositionally biased region" description="Basic residues" evidence="4">
    <location>
        <begin position="60"/>
        <end position="76"/>
    </location>
</feature>
<proteinExistence type="inferred from homology"/>
<comment type="similarity">
    <text evidence="1">Belongs to the IF-3 family.</text>
</comment>
<dbReference type="GO" id="GO:0070124">
    <property type="term" value="P:mitochondrial translational initiation"/>
    <property type="evidence" value="ECO:0007669"/>
    <property type="project" value="TreeGrafter"/>
</dbReference>
<name>A0A9P5YXQ0_9AGAR</name>
<dbReference type="PANTHER" id="PTHR10938:SF0">
    <property type="entry name" value="TRANSLATION INITIATION FACTOR IF-3, MITOCHONDRIAL"/>
    <property type="match status" value="1"/>
</dbReference>
<keyword evidence="2" id="KW-0396">Initiation factor</keyword>
<dbReference type="SUPFAM" id="SSF55200">
    <property type="entry name" value="Translation initiation factor IF3, C-terminal domain"/>
    <property type="match status" value="1"/>
</dbReference>
<dbReference type="GO" id="GO:0043022">
    <property type="term" value="F:ribosome binding"/>
    <property type="evidence" value="ECO:0007669"/>
    <property type="project" value="TreeGrafter"/>
</dbReference>
<dbReference type="Proteomes" id="UP000807469">
    <property type="component" value="Unassembled WGS sequence"/>
</dbReference>
<dbReference type="InterPro" id="IPR001288">
    <property type="entry name" value="Translation_initiation_fac_3"/>
</dbReference>
<dbReference type="EMBL" id="MU155293">
    <property type="protein sequence ID" value="KAF9476474.1"/>
    <property type="molecule type" value="Genomic_DNA"/>
</dbReference>
<evidence type="ECO:0000313" key="5">
    <source>
        <dbReference type="EMBL" id="KAF9476474.1"/>
    </source>
</evidence>